<dbReference type="Proteomes" id="UP001055453">
    <property type="component" value="Chromosome"/>
</dbReference>
<feature type="domain" description="ABC transmembrane type-1" evidence="8">
    <location>
        <begin position="1"/>
        <end position="179"/>
    </location>
</feature>
<keyword evidence="4 7" id="KW-1133">Transmembrane helix</keyword>
<reference evidence="9" key="1">
    <citation type="submission" date="2022-04" db="EMBL/GenBank/DDBJ databases">
        <title>Complete genome sequence of a cyanobacterium, Nostoc sp. SO-36, isolated in Antarctica.</title>
        <authorList>
            <person name="Kanesaki Y."/>
            <person name="Effendi D."/>
            <person name="Sakamoto T."/>
            <person name="Ohtani S."/>
            <person name="Awai K."/>
        </authorList>
    </citation>
    <scope>NUCLEOTIDE SEQUENCE</scope>
    <source>
        <strain evidence="9">SO-36</strain>
    </source>
</reference>
<evidence type="ECO:0000259" key="8">
    <source>
        <dbReference type="PROSITE" id="PS50929"/>
    </source>
</evidence>
<dbReference type="Gene3D" id="1.20.1560.10">
    <property type="entry name" value="ABC transporter type 1, transmembrane domain"/>
    <property type="match status" value="1"/>
</dbReference>
<feature type="transmembrane region" description="Helical" evidence="7">
    <location>
        <begin position="130"/>
        <end position="148"/>
    </location>
</feature>
<dbReference type="PANTHER" id="PTHR11632">
    <property type="entry name" value="SUCCINATE DEHYDROGENASE 2 FLAVOPROTEIN SUBUNIT"/>
    <property type="match status" value="1"/>
</dbReference>
<evidence type="ECO:0000256" key="5">
    <source>
        <dbReference type="ARBA" id="ARBA00023002"/>
    </source>
</evidence>
<evidence type="ECO:0000256" key="1">
    <source>
        <dbReference type="ARBA" id="ARBA00004651"/>
    </source>
</evidence>
<dbReference type="PROSITE" id="PS50929">
    <property type="entry name" value="ABC_TM1F"/>
    <property type="match status" value="1"/>
</dbReference>
<keyword evidence="3 7" id="KW-0812">Transmembrane</keyword>
<proteinExistence type="predicted"/>
<dbReference type="Pfam" id="PF00664">
    <property type="entry name" value="ABC_membrane"/>
    <property type="match status" value="1"/>
</dbReference>
<keyword evidence="2" id="KW-0285">Flavoprotein</keyword>
<keyword evidence="6 7" id="KW-0472">Membrane</keyword>
<keyword evidence="10" id="KW-1185">Reference proteome</keyword>
<evidence type="ECO:0000313" key="10">
    <source>
        <dbReference type="Proteomes" id="UP001055453"/>
    </source>
</evidence>
<dbReference type="Gene3D" id="1.20.58.100">
    <property type="entry name" value="Fumarate reductase/succinate dehydrogenase flavoprotein-like, C-terminal domain"/>
    <property type="match status" value="1"/>
</dbReference>
<dbReference type="SUPFAM" id="SSF46977">
    <property type="entry name" value="Succinate dehydrogenase/fumarate reductase flavoprotein C-terminal domain"/>
    <property type="match status" value="1"/>
</dbReference>
<organism evidence="9 10">
    <name type="scientific">Nostoc cf. commune SO-36</name>
    <dbReference type="NCBI Taxonomy" id="449208"/>
    <lineage>
        <taxon>Bacteria</taxon>
        <taxon>Bacillati</taxon>
        <taxon>Cyanobacteriota</taxon>
        <taxon>Cyanophyceae</taxon>
        <taxon>Nostocales</taxon>
        <taxon>Nostocaceae</taxon>
        <taxon>Nostoc</taxon>
    </lineage>
</organism>
<evidence type="ECO:0000256" key="6">
    <source>
        <dbReference type="ARBA" id="ARBA00023136"/>
    </source>
</evidence>
<evidence type="ECO:0000256" key="2">
    <source>
        <dbReference type="ARBA" id="ARBA00022630"/>
    </source>
</evidence>
<name>A0ABN6QD08_NOSCO</name>
<accession>A0ABN6QD08</accession>
<dbReference type="Pfam" id="PF02910">
    <property type="entry name" value="Succ_DH_flav_C"/>
    <property type="match status" value="1"/>
</dbReference>
<dbReference type="InterPro" id="IPR036188">
    <property type="entry name" value="FAD/NAD-bd_sf"/>
</dbReference>
<dbReference type="InterPro" id="IPR015939">
    <property type="entry name" value="Fum_Rdtase/Succ_DH_flav-like_C"/>
</dbReference>
<dbReference type="SUPFAM" id="SSF90123">
    <property type="entry name" value="ABC transporter transmembrane region"/>
    <property type="match status" value="1"/>
</dbReference>
<dbReference type="InterPro" id="IPR003953">
    <property type="entry name" value="FAD-dep_OxRdtase_2_FAD-bd"/>
</dbReference>
<feature type="transmembrane region" description="Helical" evidence="7">
    <location>
        <begin position="20"/>
        <end position="38"/>
    </location>
</feature>
<feature type="transmembrane region" description="Helical" evidence="7">
    <location>
        <begin position="44"/>
        <end position="63"/>
    </location>
</feature>
<dbReference type="EMBL" id="AP025732">
    <property type="protein sequence ID" value="BDI19342.1"/>
    <property type="molecule type" value="Genomic_DNA"/>
</dbReference>
<evidence type="ECO:0000256" key="3">
    <source>
        <dbReference type="ARBA" id="ARBA00022692"/>
    </source>
</evidence>
<dbReference type="Gene3D" id="3.50.50.60">
    <property type="entry name" value="FAD/NAD(P)-binding domain"/>
    <property type="match status" value="1"/>
</dbReference>
<evidence type="ECO:0000256" key="7">
    <source>
        <dbReference type="SAM" id="Phobius"/>
    </source>
</evidence>
<dbReference type="Pfam" id="PF00890">
    <property type="entry name" value="FAD_binding_2"/>
    <property type="match status" value="1"/>
</dbReference>
<comment type="subcellular location">
    <subcellularLocation>
        <location evidence="1">Cell membrane</location>
        <topology evidence="1">Multi-pass membrane protein</topology>
    </subcellularLocation>
</comment>
<dbReference type="InterPro" id="IPR037099">
    <property type="entry name" value="Fum_R/Succ_DH_flav-like_C_sf"/>
</dbReference>
<evidence type="ECO:0000313" key="9">
    <source>
        <dbReference type="EMBL" id="BDI19342.1"/>
    </source>
</evidence>
<sequence length="687" mass="75660">MAHRISETSLGVTQTMQMLITEFMPVIIVYTVTTILLYRVYPPLAGFVGLWAVLFITISFWLATRCRIYSRKAAAARSETTGIIVDAVTNLNSSRLFARLGFERRYLNEQLRDELKEVRKSNWYSERIRWFQFISAAVLKIGTLYYSLSLWSQGTIATADFVVATSLSLLIISEARNLSKRFLEFFEHIGNIANGVFTKVLSERYRVGKNLANSRWIERVIEKTWLSLPSVESWGYRFPKEDGESVRQSYYGPEYMRVLRKNLLRVGVQILDQSPALELLLADDGSVAGARGVQRQHHRTYTVRAGAVVLANGGCAFLSKALGCNTNTGDGLLMAVEAGGELSSMEASNHYAISTAFNATVTRGVPFGWASYTDEAGNDLGGYINGRRDPSFLPNALLKGSVYACLDRATPEVKAVVEKSHFIAFLPYTKAGIDPYTERVPVTLVLEGTVRGTGGIRIVNDDCATKVPGLYAAGDAASREFLAGLASGGGGPNAAWAISTGQWAGVGAADFAKSLGAHANERVARPAGQVGLGSSPSHTSETFDSEAIVRGVQAEMFPLEKNYLRSEQGLLDSLAKLEKLWEQVQGNPKQDSVRDVEFSRRAAALTAVARWAYFSALHRTETRSEHIRIDYPETDPNQRYYQATGGLDKLWVRRDWITDAMSGDKPQSVYATPPVITTQTTPSVSKL</sequence>
<gene>
    <name evidence="9" type="ORF">ANSO36C_51440</name>
</gene>
<evidence type="ECO:0000256" key="4">
    <source>
        <dbReference type="ARBA" id="ARBA00022989"/>
    </source>
</evidence>
<dbReference type="SUPFAM" id="SSF51905">
    <property type="entry name" value="FAD/NAD(P)-binding domain"/>
    <property type="match status" value="1"/>
</dbReference>
<keyword evidence="5" id="KW-0560">Oxidoreductase</keyword>
<protein>
    <recommendedName>
        <fullName evidence="8">ABC transmembrane type-1 domain-containing protein</fullName>
    </recommendedName>
</protein>
<dbReference type="InterPro" id="IPR030664">
    <property type="entry name" value="SdhA/FrdA/AprA"/>
</dbReference>
<dbReference type="InterPro" id="IPR036640">
    <property type="entry name" value="ABC1_TM_sf"/>
</dbReference>
<dbReference type="InterPro" id="IPR011527">
    <property type="entry name" value="ABC1_TM_dom"/>
</dbReference>
<dbReference type="PANTHER" id="PTHR11632:SF51">
    <property type="entry name" value="SUCCINATE DEHYDROGENASE [UBIQUINONE] FLAVOPROTEIN SUBUNIT, MITOCHONDRIAL"/>
    <property type="match status" value="1"/>
</dbReference>